<dbReference type="OrthoDB" id="2739948at2759"/>
<protein>
    <submittedName>
        <fullName evidence="2">Uncharacterized protein</fullName>
    </submittedName>
</protein>
<keyword evidence="3" id="KW-1185">Reference proteome</keyword>
<sequence>MADSQFVEVPATSSTAPVTSISATLPSNTVQDTPLNKSTPKYYEEEVPDAKRVKALKGWITGTDNDQPSSISLILINPPPTHEEFKINHGHGAFEHVLDEGPEDDPEEEEKDADSEDQDTENEDDDDDDEGEEAEEDFQARAKEVAEGVEVKVKEEDGRLPSLKASVEPNMQSSNHTRGQIAAYAGVALSMTFRTHFFSMLILGKYAHFIG</sequence>
<evidence type="ECO:0000313" key="2">
    <source>
        <dbReference type="EMBL" id="PPQ68943.1"/>
    </source>
</evidence>
<dbReference type="Proteomes" id="UP000283269">
    <property type="component" value="Unassembled WGS sequence"/>
</dbReference>
<comment type="caution">
    <text evidence="2">The sequence shown here is derived from an EMBL/GenBank/DDBJ whole genome shotgun (WGS) entry which is preliminary data.</text>
</comment>
<dbReference type="EMBL" id="NHYD01003946">
    <property type="protein sequence ID" value="PPQ68943.1"/>
    <property type="molecule type" value="Genomic_DNA"/>
</dbReference>
<dbReference type="InParanoid" id="A0A409VRT9"/>
<feature type="region of interest" description="Disordered" evidence="1">
    <location>
        <begin position="96"/>
        <end position="155"/>
    </location>
</feature>
<accession>A0A409VRT9</accession>
<reference evidence="2 3" key="1">
    <citation type="journal article" date="2018" name="Evol. Lett.">
        <title>Horizontal gene cluster transfer increased hallucinogenic mushroom diversity.</title>
        <authorList>
            <person name="Reynolds H.T."/>
            <person name="Vijayakumar V."/>
            <person name="Gluck-Thaler E."/>
            <person name="Korotkin H.B."/>
            <person name="Matheny P.B."/>
            <person name="Slot J.C."/>
        </authorList>
    </citation>
    <scope>NUCLEOTIDE SEQUENCE [LARGE SCALE GENOMIC DNA]</scope>
    <source>
        <strain evidence="2 3">2631</strain>
    </source>
</reference>
<organism evidence="2 3">
    <name type="scientific">Psilocybe cyanescens</name>
    <dbReference type="NCBI Taxonomy" id="93625"/>
    <lineage>
        <taxon>Eukaryota</taxon>
        <taxon>Fungi</taxon>
        <taxon>Dikarya</taxon>
        <taxon>Basidiomycota</taxon>
        <taxon>Agaricomycotina</taxon>
        <taxon>Agaricomycetes</taxon>
        <taxon>Agaricomycetidae</taxon>
        <taxon>Agaricales</taxon>
        <taxon>Agaricineae</taxon>
        <taxon>Strophariaceae</taxon>
        <taxon>Psilocybe</taxon>
    </lineage>
</organism>
<dbReference type="AlphaFoldDB" id="A0A409VRT9"/>
<gene>
    <name evidence="2" type="ORF">CVT25_009037</name>
</gene>
<evidence type="ECO:0000256" key="1">
    <source>
        <dbReference type="SAM" id="MobiDB-lite"/>
    </source>
</evidence>
<name>A0A409VRT9_PSICY</name>
<proteinExistence type="predicted"/>
<feature type="compositionally biased region" description="Acidic residues" evidence="1">
    <location>
        <begin position="100"/>
        <end position="137"/>
    </location>
</feature>
<feature type="compositionally biased region" description="Basic and acidic residues" evidence="1">
    <location>
        <begin position="138"/>
        <end position="155"/>
    </location>
</feature>
<evidence type="ECO:0000313" key="3">
    <source>
        <dbReference type="Proteomes" id="UP000283269"/>
    </source>
</evidence>